<dbReference type="SUPFAM" id="SSF48008">
    <property type="entry name" value="GntR ligand-binding domain-like"/>
    <property type="match status" value="1"/>
</dbReference>
<dbReference type="Gene3D" id="1.20.120.530">
    <property type="entry name" value="GntR ligand-binding domain-like"/>
    <property type="match status" value="1"/>
</dbReference>
<keyword evidence="6" id="KW-1185">Reference proteome</keyword>
<evidence type="ECO:0000256" key="2">
    <source>
        <dbReference type="ARBA" id="ARBA00023125"/>
    </source>
</evidence>
<dbReference type="InterPro" id="IPR000524">
    <property type="entry name" value="Tscrpt_reg_HTH_GntR"/>
</dbReference>
<evidence type="ECO:0000256" key="3">
    <source>
        <dbReference type="ARBA" id="ARBA00023163"/>
    </source>
</evidence>
<gene>
    <name evidence="5" type="ORF">TresaDRAFT_2767</name>
</gene>
<dbReference type="CDD" id="cd07377">
    <property type="entry name" value="WHTH_GntR"/>
    <property type="match status" value="1"/>
</dbReference>
<feature type="domain" description="HTH gntR-type" evidence="4">
    <location>
        <begin position="5"/>
        <end position="72"/>
    </location>
</feature>
<protein>
    <submittedName>
        <fullName evidence="5">Transcriptional regulator, GntR family</fullName>
    </submittedName>
</protein>
<dbReference type="SMART" id="SM00345">
    <property type="entry name" value="HTH_GNTR"/>
    <property type="match status" value="1"/>
</dbReference>
<dbReference type="PROSITE" id="PS50949">
    <property type="entry name" value="HTH_GNTR"/>
    <property type="match status" value="1"/>
</dbReference>
<dbReference type="AlphaFoldDB" id="H7EGZ3"/>
<proteinExistence type="predicted"/>
<accession>H7EGZ3</accession>
<dbReference type="OrthoDB" id="9799482at2"/>
<dbReference type="STRING" id="907348.TresaDRAFT_2767"/>
<evidence type="ECO:0000256" key="1">
    <source>
        <dbReference type="ARBA" id="ARBA00023015"/>
    </source>
</evidence>
<keyword evidence="1" id="KW-0805">Transcription regulation</keyword>
<dbReference type="eggNOG" id="COG1802">
    <property type="taxonomic scope" value="Bacteria"/>
</dbReference>
<comment type="caution">
    <text evidence="5">The sequence shown here is derived from an EMBL/GenBank/DDBJ whole genome shotgun (WGS) entry which is preliminary data.</text>
</comment>
<keyword evidence="3" id="KW-0804">Transcription</keyword>
<dbReference type="PANTHER" id="PTHR43537:SF45">
    <property type="entry name" value="GNTR FAMILY REGULATORY PROTEIN"/>
    <property type="match status" value="1"/>
</dbReference>
<keyword evidence="2" id="KW-0238">DNA-binding</keyword>
<evidence type="ECO:0000259" key="4">
    <source>
        <dbReference type="PROSITE" id="PS50949"/>
    </source>
</evidence>
<dbReference type="Proteomes" id="UP000003571">
    <property type="component" value="Unassembled WGS sequence"/>
</dbReference>
<dbReference type="SUPFAM" id="SSF46785">
    <property type="entry name" value="Winged helix' DNA-binding domain"/>
    <property type="match status" value="1"/>
</dbReference>
<dbReference type="InterPro" id="IPR011711">
    <property type="entry name" value="GntR_C"/>
</dbReference>
<dbReference type="RefSeq" id="WP_002701731.1">
    <property type="nucleotide sequence ID" value="NZ_AGRW01000020.1"/>
</dbReference>
<sequence>MPGGIERKQTVYSKLRDEITSLKYKPGEELDMNEIAGRLGVSRSPVRDALIRLSTDRLVDIFPQKGTRVSLLDREILRQERFMRTTIEMGVIESCMEALSDKAEREIFTAKLGGNLLSQHASALSSDIPSFMRYDDEMHRMIYTKADCAWIWETLVSRTGNDSRIRMLSYGDSGAIARAEEEHKRIADAITCGDVSLVKELDRAHLSRIFDELDELERRNSSFFKSRP</sequence>
<evidence type="ECO:0000313" key="6">
    <source>
        <dbReference type="Proteomes" id="UP000003571"/>
    </source>
</evidence>
<dbReference type="InterPro" id="IPR008920">
    <property type="entry name" value="TF_FadR/GntR_C"/>
</dbReference>
<dbReference type="GO" id="GO:0003677">
    <property type="term" value="F:DNA binding"/>
    <property type="evidence" value="ECO:0007669"/>
    <property type="project" value="UniProtKB-KW"/>
</dbReference>
<dbReference type="Gene3D" id="1.10.10.10">
    <property type="entry name" value="Winged helix-like DNA-binding domain superfamily/Winged helix DNA-binding domain"/>
    <property type="match status" value="1"/>
</dbReference>
<dbReference type="PANTHER" id="PTHR43537">
    <property type="entry name" value="TRANSCRIPTIONAL REGULATOR, GNTR FAMILY"/>
    <property type="match status" value="1"/>
</dbReference>
<dbReference type="GO" id="GO:0003700">
    <property type="term" value="F:DNA-binding transcription factor activity"/>
    <property type="evidence" value="ECO:0007669"/>
    <property type="project" value="InterPro"/>
</dbReference>
<evidence type="ECO:0000313" key="5">
    <source>
        <dbReference type="EMBL" id="EIC03151.1"/>
    </source>
</evidence>
<dbReference type="InterPro" id="IPR036390">
    <property type="entry name" value="WH_DNA-bd_sf"/>
</dbReference>
<dbReference type="PATRIC" id="fig|907348.3.peg.49"/>
<dbReference type="Pfam" id="PF07729">
    <property type="entry name" value="FCD"/>
    <property type="match status" value="1"/>
</dbReference>
<reference evidence="5 6" key="1">
    <citation type="submission" date="2011-09" db="EMBL/GenBank/DDBJ databases">
        <title>The draft genome of Treponema saccharophilum DSM 2985.</title>
        <authorList>
            <consortium name="US DOE Joint Genome Institute (JGI-PGF)"/>
            <person name="Lucas S."/>
            <person name="Copeland A."/>
            <person name="Lapidus A."/>
            <person name="Glavina del Rio T."/>
            <person name="Dalin E."/>
            <person name="Tice H."/>
            <person name="Bruce D."/>
            <person name="Goodwin L."/>
            <person name="Pitluck S."/>
            <person name="Peters L."/>
            <person name="Kyrpides N."/>
            <person name="Mavromatis K."/>
            <person name="Ivanova N."/>
            <person name="Markowitz V."/>
            <person name="Cheng J.-F."/>
            <person name="Hugenholtz P."/>
            <person name="Woyke T."/>
            <person name="Wu D."/>
            <person name="Gronow S."/>
            <person name="Wellnitz S."/>
            <person name="Brambilla E."/>
            <person name="Klenk H.-P."/>
            <person name="Eisen J.A."/>
        </authorList>
    </citation>
    <scope>NUCLEOTIDE SEQUENCE [LARGE SCALE GENOMIC DNA]</scope>
    <source>
        <strain evidence="5 6">DSM 2985</strain>
    </source>
</reference>
<organism evidence="5 6">
    <name type="scientific">Treponema saccharophilum DSM 2985</name>
    <dbReference type="NCBI Taxonomy" id="907348"/>
    <lineage>
        <taxon>Bacteria</taxon>
        <taxon>Pseudomonadati</taxon>
        <taxon>Spirochaetota</taxon>
        <taxon>Spirochaetia</taxon>
        <taxon>Spirochaetales</taxon>
        <taxon>Treponemataceae</taxon>
        <taxon>Treponema</taxon>
    </lineage>
</organism>
<dbReference type="EMBL" id="AGRW01000020">
    <property type="protein sequence ID" value="EIC03151.1"/>
    <property type="molecule type" value="Genomic_DNA"/>
</dbReference>
<dbReference type="Pfam" id="PF00392">
    <property type="entry name" value="GntR"/>
    <property type="match status" value="1"/>
</dbReference>
<dbReference type="InterPro" id="IPR036388">
    <property type="entry name" value="WH-like_DNA-bd_sf"/>
</dbReference>
<name>H7EGZ3_9SPIR</name>